<evidence type="ECO:0000313" key="2">
    <source>
        <dbReference type="EMBL" id="KAG1791164.1"/>
    </source>
</evidence>
<dbReference type="Pfam" id="PF18803">
    <property type="entry name" value="CxC2"/>
    <property type="match status" value="1"/>
</dbReference>
<organism evidence="2 3">
    <name type="scientific">Suillus plorans</name>
    <dbReference type="NCBI Taxonomy" id="116603"/>
    <lineage>
        <taxon>Eukaryota</taxon>
        <taxon>Fungi</taxon>
        <taxon>Dikarya</taxon>
        <taxon>Basidiomycota</taxon>
        <taxon>Agaricomycotina</taxon>
        <taxon>Agaricomycetes</taxon>
        <taxon>Agaricomycetidae</taxon>
        <taxon>Boletales</taxon>
        <taxon>Suillineae</taxon>
        <taxon>Suillaceae</taxon>
        <taxon>Suillus</taxon>
    </lineage>
</organism>
<dbReference type="Proteomes" id="UP000719766">
    <property type="component" value="Unassembled WGS sequence"/>
</dbReference>
<feature type="domain" description="CxC2-like cysteine cluster KDZ transposase-associated" evidence="1">
    <location>
        <begin position="1"/>
        <end position="78"/>
    </location>
</feature>
<dbReference type="AlphaFoldDB" id="A0A9P7ALX9"/>
<dbReference type="OrthoDB" id="3257613at2759"/>
<name>A0A9P7ALX9_9AGAM</name>
<dbReference type="Pfam" id="PF18758">
    <property type="entry name" value="KDZ"/>
    <property type="match status" value="1"/>
</dbReference>
<protein>
    <recommendedName>
        <fullName evidence="1">CxC2-like cysteine cluster KDZ transposase-associated domain-containing protein</fullName>
    </recommendedName>
</protein>
<keyword evidence="3" id="KW-1185">Reference proteome</keyword>
<accession>A0A9P7ALX9</accession>
<evidence type="ECO:0000259" key="1">
    <source>
        <dbReference type="Pfam" id="PF18803"/>
    </source>
</evidence>
<dbReference type="InterPro" id="IPR041457">
    <property type="entry name" value="CxC2_KDZ-assoc"/>
</dbReference>
<reference evidence="2" key="1">
    <citation type="journal article" date="2020" name="New Phytol.">
        <title>Comparative genomics reveals dynamic genome evolution in host specialist ectomycorrhizal fungi.</title>
        <authorList>
            <person name="Lofgren L.A."/>
            <person name="Nguyen N.H."/>
            <person name="Vilgalys R."/>
            <person name="Ruytinx J."/>
            <person name="Liao H.L."/>
            <person name="Branco S."/>
            <person name="Kuo A."/>
            <person name="LaButti K."/>
            <person name="Lipzen A."/>
            <person name="Andreopoulos W."/>
            <person name="Pangilinan J."/>
            <person name="Riley R."/>
            <person name="Hundley H."/>
            <person name="Na H."/>
            <person name="Barry K."/>
            <person name="Grigoriev I.V."/>
            <person name="Stajich J.E."/>
            <person name="Kennedy P.G."/>
        </authorList>
    </citation>
    <scope>NUCLEOTIDE SEQUENCE</scope>
    <source>
        <strain evidence="2">S12</strain>
    </source>
</reference>
<dbReference type="InterPro" id="IPR040521">
    <property type="entry name" value="KDZ"/>
</dbReference>
<dbReference type="RefSeq" id="XP_041158049.1">
    <property type="nucleotide sequence ID" value="XM_041305181.1"/>
</dbReference>
<gene>
    <name evidence="2" type="ORF">HD556DRAFT_1433031</name>
</gene>
<comment type="caution">
    <text evidence="2">The sequence shown here is derived from an EMBL/GenBank/DDBJ whole genome shotgun (WGS) entry which is preliminary data.</text>
</comment>
<sequence>MTVVDESGVHSVMIRFCKCPNSRTPDKQLFELGMFPALFTRLKTVFTFPVLNSFLLDNLECGTSVMNYYSKLRRMTSSVFPHLVPDRQWRQLKFLKWNGFGHKSRQPNLGKLALFCPACLQPSVNVPQPTECDGNHPDWIYARSLVMDGNFKVEHLHPTHPEDEVWLTDGRCFMVTRQAYQSHLTNAKEVIQMSECNNHRAVNQANMSRHKLEATGIGGCACARHGCFVPHSIVDFQKGER</sequence>
<proteinExistence type="predicted"/>
<dbReference type="EMBL" id="JABBWE010000044">
    <property type="protein sequence ID" value="KAG1791164.1"/>
    <property type="molecule type" value="Genomic_DNA"/>
</dbReference>
<evidence type="ECO:0000313" key="3">
    <source>
        <dbReference type="Proteomes" id="UP000719766"/>
    </source>
</evidence>
<dbReference type="GeneID" id="64598945"/>